<comment type="caution">
    <text evidence="1">The sequence shown here is derived from an EMBL/GenBank/DDBJ whole genome shotgun (WGS) entry which is preliminary data.</text>
</comment>
<gene>
    <name evidence="1" type="ORF">E3U43_009898</name>
</gene>
<proteinExistence type="predicted"/>
<keyword evidence="2" id="KW-1185">Reference proteome</keyword>
<name>A0ACD3QDI3_LARCR</name>
<protein>
    <submittedName>
        <fullName evidence="1">Uncharacterized protein</fullName>
    </submittedName>
</protein>
<organism evidence="1 2">
    <name type="scientific">Larimichthys crocea</name>
    <name type="common">Large yellow croaker</name>
    <name type="synonym">Pseudosciaena crocea</name>
    <dbReference type="NCBI Taxonomy" id="215358"/>
    <lineage>
        <taxon>Eukaryota</taxon>
        <taxon>Metazoa</taxon>
        <taxon>Chordata</taxon>
        <taxon>Craniata</taxon>
        <taxon>Vertebrata</taxon>
        <taxon>Euteleostomi</taxon>
        <taxon>Actinopterygii</taxon>
        <taxon>Neopterygii</taxon>
        <taxon>Teleostei</taxon>
        <taxon>Neoteleostei</taxon>
        <taxon>Acanthomorphata</taxon>
        <taxon>Eupercaria</taxon>
        <taxon>Sciaenidae</taxon>
        <taxon>Larimichthys</taxon>
    </lineage>
</organism>
<dbReference type="EMBL" id="CM011694">
    <property type="protein sequence ID" value="TMS04741.1"/>
    <property type="molecule type" value="Genomic_DNA"/>
</dbReference>
<sequence>MYSRHSHRGLIALSPQCVSRIPSYLDNKVTFEESDPQDLLFLPVPSCFFVWFFLLCLLPHIEKAVTKAHQTKDAPKQRSWNAVMTGRPLALFALPSFRRALALHQQHLRADFIKWFDHRWIVYF</sequence>
<dbReference type="Proteomes" id="UP000793456">
    <property type="component" value="Chromosome XXI"/>
</dbReference>
<accession>A0ACD3QDI3</accession>
<reference evidence="1" key="1">
    <citation type="submission" date="2018-11" db="EMBL/GenBank/DDBJ databases">
        <title>The sequence and de novo assembly of Larimichthys crocea genome using PacBio and Hi-C technologies.</title>
        <authorList>
            <person name="Xu P."/>
            <person name="Chen B."/>
            <person name="Zhou Z."/>
            <person name="Ke Q."/>
            <person name="Wu Y."/>
            <person name="Bai H."/>
            <person name="Pu F."/>
        </authorList>
    </citation>
    <scope>NUCLEOTIDE SEQUENCE</scope>
    <source>
        <tissue evidence="1">Muscle</tissue>
    </source>
</reference>
<evidence type="ECO:0000313" key="2">
    <source>
        <dbReference type="Proteomes" id="UP000793456"/>
    </source>
</evidence>
<evidence type="ECO:0000313" key="1">
    <source>
        <dbReference type="EMBL" id="TMS04741.1"/>
    </source>
</evidence>